<dbReference type="PROSITE" id="PS00279">
    <property type="entry name" value="MACPF_1"/>
    <property type="match status" value="1"/>
</dbReference>
<keyword evidence="16 22" id="KW-1015">Disulfide bond</keyword>
<dbReference type="OMA" id="FSVRKCH"/>
<organism evidence="26 27">
    <name type="scientific">Pygocentrus nattereri</name>
    <name type="common">Red-bellied piranha</name>
    <dbReference type="NCBI Taxonomy" id="42514"/>
    <lineage>
        <taxon>Eukaryota</taxon>
        <taxon>Metazoa</taxon>
        <taxon>Chordata</taxon>
        <taxon>Craniata</taxon>
        <taxon>Vertebrata</taxon>
        <taxon>Euteleostomi</taxon>
        <taxon>Actinopterygii</taxon>
        <taxon>Neopterygii</taxon>
        <taxon>Teleostei</taxon>
        <taxon>Ostariophysi</taxon>
        <taxon>Characiformes</taxon>
        <taxon>Characoidei</taxon>
        <taxon>Pygocentrus</taxon>
    </lineage>
</organism>
<evidence type="ECO:0000313" key="27">
    <source>
        <dbReference type="Proteomes" id="UP001501920"/>
    </source>
</evidence>
<feature type="domain" description="MACPF" evidence="25">
    <location>
        <begin position="142"/>
        <end position="554"/>
    </location>
</feature>
<dbReference type="Pfam" id="PF00057">
    <property type="entry name" value="Ldl_recept_a"/>
    <property type="match status" value="1"/>
</dbReference>
<keyword evidence="5" id="KW-1134">Transmembrane beta strand</keyword>
<keyword evidence="6" id="KW-0964">Secreted</keyword>
<evidence type="ECO:0000313" key="26">
    <source>
        <dbReference type="Ensembl" id="ENSPNAP00000016994.2"/>
    </source>
</evidence>
<feature type="compositionally biased region" description="Polar residues" evidence="23">
    <location>
        <begin position="276"/>
        <end position="285"/>
    </location>
</feature>
<dbReference type="GO" id="GO:0005579">
    <property type="term" value="C:membrane attack complex"/>
    <property type="evidence" value="ECO:0007669"/>
    <property type="project" value="UniProtKB-KW"/>
</dbReference>
<dbReference type="PROSITE" id="PS51412">
    <property type="entry name" value="MACPF_2"/>
    <property type="match status" value="1"/>
</dbReference>
<dbReference type="GO" id="GO:0005576">
    <property type="term" value="C:extracellular region"/>
    <property type="evidence" value="ECO:0007669"/>
    <property type="project" value="UniProtKB-SubCell"/>
</dbReference>
<dbReference type="Gene3D" id="2.20.100.10">
    <property type="entry name" value="Thrombospondin type-1 (TSP1) repeat"/>
    <property type="match status" value="1"/>
</dbReference>
<evidence type="ECO:0000256" key="22">
    <source>
        <dbReference type="PROSITE-ProRule" id="PRU00124"/>
    </source>
</evidence>
<evidence type="ECO:0000256" key="14">
    <source>
        <dbReference type="ARBA" id="ARBA00023058"/>
    </source>
</evidence>
<evidence type="ECO:0000256" key="6">
    <source>
        <dbReference type="ARBA" id="ARBA00022525"/>
    </source>
</evidence>
<dbReference type="SUPFAM" id="SSF57424">
    <property type="entry name" value="LDL receptor-like module"/>
    <property type="match status" value="1"/>
</dbReference>
<reference evidence="26 27" key="1">
    <citation type="submission" date="2020-10" db="EMBL/GenBank/DDBJ databases">
        <title>Pygocentrus nattereri (red-bellied piranha) genome, fPygNat1, primary haplotype.</title>
        <authorList>
            <person name="Myers G."/>
            <person name="Meyer A."/>
            <person name="Karagic N."/>
            <person name="Pippel M."/>
            <person name="Winkler S."/>
            <person name="Tracey A."/>
            <person name="Wood J."/>
            <person name="Formenti G."/>
            <person name="Howe K."/>
            <person name="Fedrigo O."/>
            <person name="Jarvis E.D."/>
        </authorList>
    </citation>
    <scope>NUCLEOTIDE SEQUENCE [LARGE SCALE GENOMIC DNA]</scope>
</reference>
<dbReference type="PROSITE" id="PS50092">
    <property type="entry name" value="TSP1"/>
    <property type="match status" value="2"/>
</dbReference>
<evidence type="ECO:0000256" key="4">
    <source>
        <dbReference type="ARBA" id="ARBA00018261"/>
    </source>
</evidence>
<dbReference type="GO" id="GO:0044218">
    <property type="term" value="C:other organism cell membrane"/>
    <property type="evidence" value="ECO:0007669"/>
    <property type="project" value="UniProtKB-KW"/>
</dbReference>
<keyword evidence="14" id="KW-0473">Membrane attack complex</keyword>
<dbReference type="InterPro" id="IPR000884">
    <property type="entry name" value="TSP1_rpt"/>
</dbReference>
<comment type="subcellular location">
    <subcellularLocation>
        <location evidence="2">Secreted</location>
    </subcellularLocation>
    <subcellularLocation>
        <location evidence="1">Target cell membrane</location>
        <topology evidence="1">Multi-pass membrane protein</topology>
    </subcellularLocation>
</comment>
<evidence type="ECO:0000256" key="24">
    <source>
        <dbReference type="SAM" id="SignalP"/>
    </source>
</evidence>
<comment type="similarity">
    <text evidence="3">Belongs to the complement C6/C7/C8/C9 family.</text>
</comment>
<evidence type="ECO:0000256" key="13">
    <source>
        <dbReference type="ARBA" id="ARBA00022875"/>
    </source>
</evidence>
<evidence type="ECO:0000256" key="15">
    <source>
        <dbReference type="ARBA" id="ARBA00023136"/>
    </source>
</evidence>
<sequence length="639" mass="69977">MKTLAILFLVCFLRQAVGMSVGDFRDFMQQSSRKIREVSAPAPIDCKMTAWSQWAPCDPCTKTKYRSRGIEVFGQFGGQRCIESIGEKIPCVTTTECVEDPPPVCTSSQFQCESGLCIPIRLVCNLDNDCGDFSDEEECDKTRPPCGDIIVRESDIGRDAGYGINILGSGPRMNPFNNKVYNGICDRVKNPATLQYDRVPWNVAVLHFETKVEESSSKEIYQDTHSLIRELSKDTTYQLSFGLSFKFTPTESQSESATGSQSASATGSQSASATGCQSESATGCQSGPAKKKISVGGSFGIDTESEKGNMVKTITEYSNTKHDTICVLLQGKTFFRVKGKVQLGTYRLRSRSLEVSETFLDSVDALPIEYEKAQYYGFLEDYGTHYTRNGRVGGEYDLVYVLNDDVVTQKKVTETMLKDCFKIGINAKLDIDTSVGKFEPEIKNPPSGECITLTDKMTGGGENKSMIDKVISAVKGGSPQSAAAMKSQLGKDGVLDGQHYVEWARTLGELPALIYSEPEPIYNAIPLSFQDAQTKRLNLQRALNQYMAEYSVCKCQPCHNGGTVAQIDGECKCLCPVHFEGIACQILHKSKPVEQQGNWACWSAWSSCSGGRQTRTRTCNTGGIAGATCKGITVSEDSC</sequence>
<dbReference type="Gene3D" id="2.10.25.10">
    <property type="entry name" value="Laminin"/>
    <property type="match status" value="1"/>
</dbReference>
<feature type="compositionally biased region" description="Low complexity" evidence="23">
    <location>
        <begin position="252"/>
        <end position="275"/>
    </location>
</feature>
<dbReference type="Ensembl" id="ENSPNAT00000025641.2">
    <property type="protein sequence ID" value="ENSPNAP00000016994.2"/>
    <property type="gene ID" value="ENSPNAG00000023200.2"/>
</dbReference>
<evidence type="ECO:0000256" key="10">
    <source>
        <dbReference type="ARBA" id="ARBA00022692"/>
    </source>
</evidence>
<keyword evidence="10" id="KW-0812">Transmembrane</keyword>
<dbReference type="InterPro" id="IPR020864">
    <property type="entry name" value="MACPF"/>
</dbReference>
<name>A0A3B4D296_PYGNA</name>
<reference evidence="26" key="2">
    <citation type="submission" date="2025-08" db="UniProtKB">
        <authorList>
            <consortium name="Ensembl"/>
        </authorList>
    </citation>
    <scope>IDENTIFICATION</scope>
</reference>
<dbReference type="CDD" id="cd00112">
    <property type="entry name" value="LDLa"/>
    <property type="match status" value="1"/>
</dbReference>
<keyword evidence="17" id="KW-0179">Complement alternate pathway</keyword>
<accession>A0A3B4D296</accession>
<evidence type="ECO:0000256" key="16">
    <source>
        <dbReference type="ARBA" id="ARBA00023157"/>
    </source>
</evidence>
<dbReference type="PROSITE" id="PS50068">
    <property type="entry name" value="LDLRA_2"/>
    <property type="match status" value="1"/>
</dbReference>
<evidence type="ECO:0000259" key="25">
    <source>
        <dbReference type="PROSITE" id="PS51412"/>
    </source>
</evidence>
<keyword evidence="19" id="KW-1053">Target membrane</keyword>
<dbReference type="SUPFAM" id="SSF82895">
    <property type="entry name" value="TSP-1 type 1 repeat"/>
    <property type="match status" value="2"/>
</dbReference>
<keyword evidence="7" id="KW-0245">EGF-like domain</keyword>
<evidence type="ECO:0000256" key="18">
    <source>
        <dbReference type="ARBA" id="ARBA00023180"/>
    </source>
</evidence>
<evidence type="ECO:0000256" key="11">
    <source>
        <dbReference type="ARBA" id="ARBA00022852"/>
    </source>
</evidence>
<dbReference type="InterPro" id="IPR001862">
    <property type="entry name" value="MAC_perforin"/>
</dbReference>
<keyword evidence="8" id="KW-1052">Target cell membrane</keyword>
<dbReference type="SUPFAM" id="SSF57196">
    <property type="entry name" value="EGF/Laminin"/>
    <property type="match status" value="1"/>
</dbReference>
<gene>
    <name evidence="26" type="primary">C9</name>
</gene>
<evidence type="ECO:0000256" key="20">
    <source>
        <dbReference type="ARBA" id="ARBA00093294"/>
    </source>
</evidence>
<evidence type="ECO:0000256" key="17">
    <source>
        <dbReference type="ARBA" id="ARBA00023162"/>
    </source>
</evidence>
<protein>
    <recommendedName>
        <fullName evidence="4">Complement component C9</fullName>
    </recommendedName>
</protein>
<evidence type="ECO:0000256" key="23">
    <source>
        <dbReference type="SAM" id="MobiDB-lite"/>
    </source>
</evidence>
<dbReference type="GO" id="GO:0031640">
    <property type="term" value="P:killing of cells of another organism"/>
    <property type="evidence" value="ECO:0007669"/>
    <property type="project" value="UniProtKB-KW"/>
</dbReference>
<proteinExistence type="inferred from homology"/>
<keyword evidence="24" id="KW-0732">Signal</keyword>
<dbReference type="SMART" id="SM00457">
    <property type="entry name" value="MACPF"/>
    <property type="match status" value="1"/>
</dbReference>
<keyword evidence="18" id="KW-0325">Glycoprotein</keyword>
<comment type="subunit">
    <text evidence="21">Homooligomer; about 20 C9 chains oligomerize to give rise to a huge beta-barrel that forms a 100 Angstrom diameter pore in target membranes. Component of the membrane attack complex (MAC), composed of complement C5b, C6, C7, C8A, C8B, C8G and multiple copies of the pore-forming subunit C9.</text>
</comment>
<keyword evidence="11" id="KW-0204">Cytolysis</keyword>
<dbReference type="GO" id="GO:0006958">
    <property type="term" value="P:complement activation, classical pathway"/>
    <property type="evidence" value="ECO:0007669"/>
    <property type="project" value="UniProtKB-KW"/>
</dbReference>
<reference evidence="26" key="3">
    <citation type="submission" date="2025-09" db="UniProtKB">
        <authorList>
            <consortium name="Ensembl"/>
        </authorList>
    </citation>
    <scope>IDENTIFICATION</scope>
</reference>
<evidence type="ECO:0000256" key="12">
    <source>
        <dbReference type="ARBA" id="ARBA00022859"/>
    </source>
</evidence>
<feature type="disulfide bond" evidence="22">
    <location>
        <begin position="124"/>
        <end position="139"/>
    </location>
</feature>
<evidence type="ECO:0000256" key="3">
    <source>
        <dbReference type="ARBA" id="ARBA00009214"/>
    </source>
</evidence>
<keyword evidence="27" id="KW-1185">Reference proteome</keyword>
<evidence type="ECO:0000256" key="1">
    <source>
        <dbReference type="ARBA" id="ARBA00004276"/>
    </source>
</evidence>
<keyword evidence="15" id="KW-0472">Membrane</keyword>
<dbReference type="GO" id="GO:0006957">
    <property type="term" value="P:complement activation, alternative pathway"/>
    <property type="evidence" value="ECO:0007669"/>
    <property type="project" value="UniProtKB-KW"/>
</dbReference>
<feature type="disulfide bond" evidence="22">
    <location>
        <begin position="105"/>
        <end position="117"/>
    </location>
</feature>
<evidence type="ECO:0000256" key="7">
    <source>
        <dbReference type="ARBA" id="ARBA00022536"/>
    </source>
</evidence>
<dbReference type="OrthoDB" id="10037824at2759"/>
<evidence type="ECO:0000256" key="8">
    <source>
        <dbReference type="ARBA" id="ARBA00022537"/>
    </source>
</evidence>
<evidence type="ECO:0000256" key="5">
    <source>
        <dbReference type="ARBA" id="ARBA00022452"/>
    </source>
</evidence>
<keyword evidence="13" id="KW-0180">Complement pathway</keyword>
<feature type="chain" id="PRO_5043400051" description="Complement component C9" evidence="24">
    <location>
        <begin position="19"/>
        <end position="639"/>
    </location>
</feature>
<dbReference type="Gene3D" id="4.10.400.10">
    <property type="entry name" value="Low-density Lipoprotein Receptor"/>
    <property type="match status" value="1"/>
</dbReference>
<feature type="region of interest" description="Disordered" evidence="23">
    <location>
        <begin position="252"/>
        <end position="293"/>
    </location>
</feature>
<dbReference type="SMART" id="SM00209">
    <property type="entry name" value="TSP1"/>
    <property type="match status" value="2"/>
</dbReference>
<evidence type="ECO:0000256" key="9">
    <source>
        <dbReference type="ARBA" id="ARBA00022588"/>
    </source>
</evidence>
<dbReference type="InterPro" id="IPR036055">
    <property type="entry name" value="LDL_receptor-like_sf"/>
</dbReference>
<dbReference type="PANTHER" id="PTHR45742:SF3">
    <property type="entry name" value="COMPLEMENT COMPONENT C9"/>
    <property type="match status" value="1"/>
</dbReference>
<dbReference type="GeneTree" id="ENSGT00940000159777"/>
<dbReference type="InterPro" id="IPR036383">
    <property type="entry name" value="TSP1_rpt_sf"/>
</dbReference>
<comment type="function">
    <text evidence="20">Pore-forming component of the membrane attack complex (MAC), a multiprotein complex activated by the complement cascade, which inserts into a target cell membrane and forms a pore, leading to target cell membrane rupture and cell lysis. The MAC is initiated by proteolytic cleavage of C5 into complement C5b in response to the classical, alternative, lectin and GZMK complement pathways. The complement pathways consist in a cascade of proteins that leads to phagocytosis and breakdown of pathogens and signaling that strengthens the adaptive immune system. Constitutes the pore-forming subunit of the MAC complex: during MAC assembly, C9 associates with the C5b8 intermediate complex, and polymerizes to complete the pore.</text>
</comment>
<dbReference type="AlphaFoldDB" id="A0A3B4D296"/>
<dbReference type="InterPro" id="IPR023415">
    <property type="entry name" value="LDLR_class-A_CS"/>
</dbReference>
<dbReference type="STRING" id="42514.ENSPNAP00000016994"/>
<dbReference type="PANTHER" id="PTHR45742">
    <property type="entry name" value="COMPLEMENT COMPONENT C6"/>
    <property type="match status" value="1"/>
</dbReference>
<evidence type="ECO:0000256" key="19">
    <source>
        <dbReference type="ARBA" id="ARBA00023298"/>
    </source>
</evidence>
<feature type="disulfide bond" evidence="22">
    <location>
        <begin position="112"/>
        <end position="130"/>
    </location>
</feature>
<dbReference type="InterPro" id="IPR002172">
    <property type="entry name" value="LDrepeatLR_classA_rpt"/>
</dbReference>
<dbReference type="SMART" id="SM00192">
    <property type="entry name" value="LDLa"/>
    <property type="match status" value="1"/>
</dbReference>
<dbReference type="InterPro" id="IPR020863">
    <property type="entry name" value="MACPF_CS"/>
</dbReference>
<dbReference type="PRINTS" id="PR00764">
    <property type="entry name" value="COMPLEMENTC9"/>
</dbReference>
<dbReference type="Proteomes" id="UP001501920">
    <property type="component" value="Chromosome 23"/>
</dbReference>
<keyword evidence="12" id="KW-0391">Immunity</keyword>
<dbReference type="PROSITE" id="PS01209">
    <property type="entry name" value="LDLRA_1"/>
    <property type="match status" value="1"/>
</dbReference>
<dbReference type="GO" id="GO:0042742">
    <property type="term" value="P:defense response to bacterium"/>
    <property type="evidence" value="ECO:0007669"/>
    <property type="project" value="Ensembl"/>
</dbReference>
<evidence type="ECO:0000256" key="2">
    <source>
        <dbReference type="ARBA" id="ARBA00004613"/>
    </source>
</evidence>
<feature type="signal peptide" evidence="24">
    <location>
        <begin position="1"/>
        <end position="18"/>
    </location>
</feature>
<dbReference type="GO" id="GO:0071391">
    <property type="term" value="P:cellular response to estrogen stimulus"/>
    <property type="evidence" value="ECO:0007669"/>
    <property type="project" value="Ensembl"/>
</dbReference>
<dbReference type="Pfam" id="PF01823">
    <property type="entry name" value="MACPF"/>
    <property type="match status" value="1"/>
</dbReference>
<keyword evidence="9" id="KW-0399">Innate immunity</keyword>
<evidence type="ECO:0000256" key="21">
    <source>
        <dbReference type="ARBA" id="ARBA00093512"/>
    </source>
</evidence>